<reference evidence="7" key="1">
    <citation type="journal article" date="2019" name="Nat. Commun.">
        <title>The genome of broomcorn millet.</title>
        <authorList>
            <person name="Zou C."/>
            <person name="Miki D."/>
            <person name="Li D."/>
            <person name="Tang Q."/>
            <person name="Xiao L."/>
            <person name="Rajput S."/>
            <person name="Deng P."/>
            <person name="Jia W."/>
            <person name="Huang R."/>
            <person name="Zhang M."/>
            <person name="Sun Y."/>
            <person name="Hu J."/>
            <person name="Fu X."/>
            <person name="Schnable P.S."/>
            <person name="Li F."/>
            <person name="Zhang H."/>
            <person name="Feng B."/>
            <person name="Zhu X."/>
            <person name="Liu R."/>
            <person name="Schnable J.C."/>
            <person name="Zhu J.-K."/>
            <person name="Zhang H."/>
        </authorList>
    </citation>
    <scope>NUCLEOTIDE SEQUENCE [LARGE SCALE GENOMIC DNA]</scope>
</reference>
<feature type="compositionally biased region" description="Low complexity" evidence="4">
    <location>
        <begin position="131"/>
        <end position="153"/>
    </location>
</feature>
<comment type="caution">
    <text evidence="6">The sequence shown here is derived from an EMBL/GenBank/DDBJ whole genome shotgun (WGS) entry which is preliminary data.</text>
</comment>
<name>A0A3L6PWL8_PANMI</name>
<keyword evidence="2" id="KW-0597">Phosphoprotein</keyword>
<dbReference type="PANTHER" id="PTHR33402:SF19">
    <property type="entry name" value="VQ MOTIF-CONTAINING PROTEIN 11"/>
    <property type="match status" value="1"/>
</dbReference>
<dbReference type="GO" id="GO:0005634">
    <property type="term" value="C:nucleus"/>
    <property type="evidence" value="ECO:0007669"/>
    <property type="project" value="UniProtKB-SubCell"/>
</dbReference>
<evidence type="ECO:0000256" key="3">
    <source>
        <dbReference type="ARBA" id="ARBA00023242"/>
    </source>
</evidence>
<accession>A0A3L6PWL8</accession>
<dbReference type="AlphaFoldDB" id="A0A3L6PWL8"/>
<gene>
    <name evidence="6" type="ORF">C2845_PM16G21850</name>
</gene>
<evidence type="ECO:0000313" key="6">
    <source>
        <dbReference type="EMBL" id="RLM65734.1"/>
    </source>
</evidence>
<dbReference type="OrthoDB" id="1918952at2759"/>
<feature type="region of interest" description="Disordered" evidence="4">
    <location>
        <begin position="130"/>
        <end position="243"/>
    </location>
</feature>
<sequence>MAASRSPRVVREAAAAGCADANTTFVQADPATFRALVQKLTGAPGGTTAAPAEKQRQQQEEAVTTVAQQQQQAPPPPRRPKLQERRRAAPARLELARPHPSASSFYFYHHRGHGLMHSPVSPMEAYVLATSSSSPSPLSSSSSMTPSPHSSPSCGGVVISKEEEEREEKAIASKGFYLHASPRGAAGDGERPKLLPLFPHAGPAKSSRRRNICAGAGGTPQVSKQSRTRGHGRHAAAEAQAGS</sequence>
<dbReference type="STRING" id="4540.A0A3L6PWL8"/>
<feature type="compositionally biased region" description="Basic and acidic residues" evidence="4">
    <location>
        <begin position="160"/>
        <end position="171"/>
    </location>
</feature>
<dbReference type="PANTHER" id="PTHR33402">
    <property type="entry name" value="VQ MOTIF-CONTAINING PROTEIN 11-LIKE"/>
    <property type="match status" value="1"/>
</dbReference>
<keyword evidence="3" id="KW-0539">Nucleus</keyword>
<evidence type="ECO:0000256" key="4">
    <source>
        <dbReference type="SAM" id="MobiDB-lite"/>
    </source>
</evidence>
<organism evidence="6 7">
    <name type="scientific">Panicum miliaceum</name>
    <name type="common">Proso millet</name>
    <name type="synonym">Broomcorn millet</name>
    <dbReference type="NCBI Taxonomy" id="4540"/>
    <lineage>
        <taxon>Eukaryota</taxon>
        <taxon>Viridiplantae</taxon>
        <taxon>Streptophyta</taxon>
        <taxon>Embryophyta</taxon>
        <taxon>Tracheophyta</taxon>
        <taxon>Spermatophyta</taxon>
        <taxon>Magnoliopsida</taxon>
        <taxon>Liliopsida</taxon>
        <taxon>Poales</taxon>
        <taxon>Poaceae</taxon>
        <taxon>PACMAD clade</taxon>
        <taxon>Panicoideae</taxon>
        <taxon>Panicodae</taxon>
        <taxon>Paniceae</taxon>
        <taxon>Panicinae</taxon>
        <taxon>Panicum</taxon>
        <taxon>Panicum sect. Panicum</taxon>
    </lineage>
</organism>
<evidence type="ECO:0000259" key="5">
    <source>
        <dbReference type="Pfam" id="PF05678"/>
    </source>
</evidence>
<proteinExistence type="predicted"/>
<dbReference type="Proteomes" id="UP000275267">
    <property type="component" value="Unassembled WGS sequence"/>
</dbReference>
<dbReference type="EMBL" id="PQIB02000015">
    <property type="protein sequence ID" value="RLM65734.1"/>
    <property type="molecule type" value="Genomic_DNA"/>
</dbReference>
<comment type="subcellular location">
    <subcellularLocation>
        <location evidence="1">Nucleus</location>
    </subcellularLocation>
</comment>
<feature type="region of interest" description="Disordered" evidence="4">
    <location>
        <begin position="42"/>
        <end position="96"/>
    </location>
</feature>
<dbReference type="Pfam" id="PF05678">
    <property type="entry name" value="VQ"/>
    <property type="match status" value="1"/>
</dbReference>
<evidence type="ECO:0000256" key="1">
    <source>
        <dbReference type="ARBA" id="ARBA00004123"/>
    </source>
</evidence>
<feature type="compositionally biased region" description="Low complexity" evidence="4">
    <location>
        <begin position="60"/>
        <end position="72"/>
    </location>
</feature>
<dbReference type="InterPro" id="IPR039611">
    <property type="entry name" value="VQ_4/11/13/19/31/33"/>
</dbReference>
<keyword evidence="7" id="KW-1185">Reference proteome</keyword>
<feature type="domain" description="VQ" evidence="5">
    <location>
        <begin position="21"/>
        <end position="44"/>
    </location>
</feature>
<dbReference type="InterPro" id="IPR008889">
    <property type="entry name" value="VQ"/>
</dbReference>
<protein>
    <submittedName>
        <fullName evidence="6">VQ motif-containing protein 11</fullName>
    </submittedName>
</protein>
<evidence type="ECO:0000256" key="2">
    <source>
        <dbReference type="ARBA" id="ARBA00022553"/>
    </source>
</evidence>
<evidence type="ECO:0000313" key="7">
    <source>
        <dbReference type="Proteomes" id="UP000275267"/>
    </source>
</evidence>